<sequence length="72" mass="8333">MKHAVRDLEIKRRIEAVYTGGNVEWSADGSILYSMCSNIVKAINLDNDLLRYFFLLSYIYVIVIDYVISRLA</sequence>
<keyword evidence="1" id="KW-1133">Transmembrane helix</keyword>
<dbReference type="WBParaSite" id="ACAC_0000056701-mRNA-1">
    <property type="protein sequence ID" value="ACAC_0000056701-mRNA-1"/>
    <property type="gene ID" value="ACAC_0000056701"/>
</dbReference>
<proteinExistence type="predicted"/>
<feature type="transmembrane region" description="Helical" evidence="1">
    <location>
        <begin position="49"/>
        <end position="68"/>
    </location>
</feature>
<reference evidence="3" key="2">
    <citation type="submission" date="2017-02" db="UniProtKB">
        <authorList>
            <consortium name="WormBaseParasite"/>
        </authorList>
    </citation>
    <scope>IDENTIFICATION</scope>
</reference>
<dbReference type="STRING" id="6313.A0A0K0CTW3"/>
<evidence type="ECO:0000313" key="3">
    <source>
        <dbReference type="WBParaSite" id="ACAC_0000056701-mRNA-1"/>
    </source>
</evidence>
<keyword evidence="1" id="KW-0812">Transmembrane</keyword>
<protein>
    <submittedName>
        <fullName evidence="3">Phage protein</fullName>
    </submittedName>
</protein>
<reference evidence="2" key="1">
    <citation type="submission" date="2012-09" db="EMBL/GenBank/DDBJ databases">
        <authorList>
            <person name="Martin A.A."/>
        </authorList>
    </citation>
    <scope>NUCLEOTIDE SEQUENCE</scope>
</reference>
<dbReference type="AlphaFoldDB" id="A0A0K0CTW3"/>
<keyword evidence="2" id="KW-1185">Reference proteome</keyword>
<keyword evidence="1" id="KW-0472">Membrane</keyword>
<evidence type="ECO:0000313" key="2">
    <source>
        <dbReference type="Proteomes" id="UP000035642"/>
    </source>
</evidence>
<organism evidence="2 3">
    <name type="scientific">Angiostrongylus cantonensis</name>
    <name type="common">Rat lungworm</name>
    <dbReference type="NCBI Taxonomy" id="6313"/>
    <lineage>
        <taxon>Eukaryota</taxon>
        <taxon>Metazoa</taxon>
        <taxon>Ecdysozoa</taxon>
        <taxon>Nematoda</taxon>
        <taxon>Chromadorea</taxon>
        <taxon>Rhabditida</taxon>
        <taxon>Rhabditina</taxon>
        <taxon>Rhabditomorpha</taxon>
        <taxon>Strongyloidea</taxon>
        <taxon>Metastrongylidae</taxon>
        <taxon>Angiostrongylus</taxon>
    </lineage>
</organism>
<evidence type="ECO:0000256" key="1">
    <source>
        <dbReference type="SAM" id="Phobius"/>
    </source>
</evidence>
<accession>A0A0K0CTW3</accession>
<name>A0A0K0CTW3_ANGCA</name>
<dbReference type="Proteomes" id="UP000035642">
    <property type="component" value="Unassembled WGS sequence"/>
</dbReference>